<dbReference type="SUPFAM" id="SSF53850">
    <property type="entry name" value="Periplasmic binding protein-like II"/>
    <property type="match status" value="1"/>
</dbReference>
<evidence type="ECO:0000313" key="11">
    <source>
        <dbReference type="Proteomes" id="UP000814243"/>
    </source>
</evidence>
<evidence type="ECO:0000256" key="6">
    <source>
        <dbReference type="ARBA" id="ARBA00023170"/>
    </source>
</evidence>
<feature type="transmembrane region" description="Helical" evidence="8">
    <location>
        <begin position="621"/>
        <end position="641"/>
    </location>
</feature>
<evidence type="ECO:0000256" key="3">
    <source>
        <dbReference type="ARBA" id="ARBA00022692"/>
    </source>
</evidence>
<evidence type="ECO:0008006" key="12">
    <source>
        <dbReference type="Google" id="ProtNLM"/>
    </source>
</evidence>
<evidence type="ECO:0000256" key="5">
    <source>
        <dbReference type="ARBA" id="ARBA00023136"/>
    </source>
</evidence>
<accession>A0A922M8E4</accession>
<feature type="transmembrane region" description="Helical" evidence="8">
    <location>
        <begin position="395"/>
        <end position="415"/>
    </location>
</feature>
<dbReference type="PANTHER" id="PTHR42643:SF24">
    <property type="entry name" value="IONOTROPIC RECEPTOR 60A"/>
    <property type="match status" value="1"/>
</dbReference>
<dbReference type="EMBL" id="JACEFF010000744">
    <property type="protein sequence ID" value="KAH9631824.1"/>
    <property type="molecule type" value="Genomic_DNA"/>
</dbReference>
<dbReference type="AlphaFoldDB" id="A0A922M8E4"/>
<gene>
    <name evidence="10" type="ORF">HF086_011072</name>
</gene>
<evidence type="ECO:0000256" key="2">
    <source>
        <dbReference type="ARBA" id="ARBA00022475"/>
    </source>
</evidence>
<dbReference type="Gene3D" id="1.10.287.70">
    <property type="match status" value="1"/>
</dbReference>
<keyword evidence="2" id="KW-1003">Cell membrane</keyword>
<feature type="signal peptide" evidence="9">
    <location>
        <begin position="1"/>
        <end position="18"/>
    </location>
</feature>
<proteinExistence type="predicted"/>
<evidence type="ECO:0000313" key="10">
    <source>
        <dbReference type="EMBL" id="KAH9631824.1"/>
    </source>
</evidence>
<evidence type="ECO:0000256" key="4">
    <source>
        <dbReference type="ARBA" id="ARBA00022989"/>
    </source>
</evidence>
<name>A0A922M8E4_SPOEX</name>
<sequence>MSLSNILIIFLLINKCDGTVNPYGPTVVKDYVNCISNIVENEFNEPGLLIFANTNNVSTSVSNIRTTLLKRLHETINFSVEVMSPGKEVEICDLDNNHLGVLHVDTFVAIPSANYFIIIIDSYTDFSFLASKLIRSRSWNPFAKFIILLFNYVQNDKINIEYVEKVLSCLFKYNAVNIVIAVPQARNFRNAIIYSWRPYDPPKYCGYFNETAKDRLIKTNLCERGMLKYNTLIFEDKIPHDMNGCVMEVLALQRQPFISESEQNASIEKVMIDRVLRRFKMKAHYHFLEEIRGERENVGEWNGALKQLSAKNGHLLLGGIFPDFDVHEDFETSTTYLADVYTWVVPRAAKTAPWVALVHVFKTLVWYSVIVSFLLCGITWTIIGRLIGDSKYNKSFFHCFLNTWITTMGFVSYLHPKKDSLRVYFVFLNIYCILFSAAYQTKLFDVLTRPSYDYQMKTVQELVDSGIKFGGFGVLRDLFYNSSDPFDNLIGEKWVSIENITEALIDVAVHRNFSVLCSRLELSHISAVTPQLSDTTGNYNYFTFPDNVFSVPIETIALRGFPFMLKFSTTITLFKQSGINEALRYQFKEFTERRRARQLRDLLKEKSDVSPLSAKHLQGGFFALFLGYVSGIFILIAEVLVKTGFFQKKFALFKRNFNLVK</sequence>
<keyword evidence="4 8" id="KW-1133">Transmembrane helix</keyword>
<protein>
    <recommendedName>
        <fullName evidence="12">Ionotropic receptor 60a</fullName>
    </recommendedName>
</protein>
<keyword evidence="7" id="KW-0325">Glycoprotein</keyword>
<dbReference type="Proteomes" id="UP000814243">
    <property type="component" value="Unassembled WGS sequence"/>
</dbReference>
<organism evidence="10 11">
    <name type="scientific">Spodoptera exigua</name>
    <name type="common">Beet armyworm</name>
    <name type="synonym">Noctua fulgens</name>
    <dbReference type="NCBI Taxonomy" id="7107"/>
    <lineage>
        <taxon>Eukaryota</taxon>
        <taxon>Metazoa</taxon>
        <taxon>Ecdysozoa</taxon>
        <taxon>Arthropoda</taxon>
        <taxon>Hexapoda</taxon>
        <taxon>Insecta</taxon>
        <taxon>Pterygota</taxon>
        <taxon>Neoptera</taxon>
        <taxon>Endopterygota</taxon>
        <taxon>Lepidoptera</taxon>
        <taxon>Glossata</taxon>
        <taxon>Ditrysia</taxon>
        <taxon>Noctuoidea</taxon>
        <taxon>Noctuidae</taxon>
        <taxon>Amphipyrinae</taxon>
        <taxon>Spodoptera</taxon>
    </lineage>
</organism>
<comment type="subcellular location">
    <subcellularLocation>
        <location evidence="1">Cell membrane</location>
        <topology evidence="1">Multi-pass membrane protein</topology>
    </subcellularLocation>
</comment>
<feature type="transmembrane region" description="Helical" evidence="8">
    <location>
        <begin position="364"/>
        <end position="383"/>
    </location>
</feature>
<keyword evidence="6" id="KW-0675">Receptor</keyword>
<feature type="chain" id="PRO_5037318347" description="Ionotropic receptor 60a" evidence="9">
    <location>
        <begin position="19"/>
        <end position="661"/>
    </location>
</feature>
<dbReference type="PANTHER" id="PTHR42643">
    <property type="entry name" value="IONOTROPIC RECEPTOR 20A-RELATED"/>
    <property type="match status" value="1"/>
</dbReference>
<feature type="transmembrane region" description="Helical" evidence="8">
    <location>
        <begin position="421"/>
        <end position="439"/>
    </location>
</feature>
<evidence type="ECO:0000256" key="1">
    <source>
        <dbReference type="ARBA" id="ARBA00004651"/>
    </source>
</evidence>
<reference evidence="10" key="1">
    <citation type="journal article" date="2021" name="G3 (Bethesda)">
        <title>Genome and transcriptome analysis of the beet armyworm Spodoptera exigua reveals targets for pest control. .</title>
        <authorList>
            <person name="Simon S."/>
            <person name="Breeschoten T."/>
            <person name="Jansen H.J."/>
            <person name="Dirks R.P."/>
            <person name="Schranz M.E."/>
            <person name="Ros V.I.D."/>
        </authorList>
    </citation>
    <scope>NUCLEOTIDE SEQUENCE</scope>
    <source>
        <strain evidence="10">TB_SE_WUR_2020</strain>
    </source>
</reference>
<dbReference type="GO" id="GO:0005886">
    <property type="term" value="C:plasma membrane"/>
    <property type="evidence" value="ECO:0007669"/>
    <property type="project" value="UniProtKB-SubCell"/>
</dbReference>
<keyword evidence="5 8" id="KW-0472">Membrane</keyword>
<dbReference type="InterPro" id="IPR052192">
    <property type="entry name" value="Insect_Ionotropic_Sensory_Rcpt"/>
</dbReference>
<evidence type="ECO:0000256" key="8">
    <source>
        <dbReference type="SAM" id="Phobius"/>
    </source>
</evidence>
<keyword evidence="9" id="KW-0732">Signal</keyword>
<evidence type="ECO:0000256" key="7">
    <source>
        <dbReference type="ARBA" id="ARBA00023180"/>
    </source>
</evidence>
<comment type="caution">
    <text evidence="10">The sequence shown here is derived from an EMBL/GenBank/DDBJ whole genome shotgun (WGS) entry which is preliminary data.</text>
</comment>
<evidence type="ECO:0000256" key="9">
    <source>
        <dbReference type="SAM" id="SignalP"/>
    </source>
</evidence>
<keyword evidence="3 8" id="KW-0812">Transmembrane</keyword>